<comment type="caution">
    <text evidence="2">The sequence shown here is derived from an EMBL/GenBank/DDBJ whole genome shotgun (WGS) entry which is preliminary data.</text>
</comment>
<protein>
    <recommendedName>
        <fullName evidence="1">CAP-Gly domain-containing protein</fullName>
    </recommendedName>
</protein>
<name>A0A814M5F1_9BILA</name>
<accession>A0A814M5F1</accession>
<dbReference type="Proteomes" id="UP000663879">
    <property type="component" value="Unassembled WGS sequence"/>
</dbReference>
<evidence type="ECO:0000259" key="1">
    <source>
        <dbReference type="PROSITE" id="PS50245"/>
    </source>
</evidence>
<dbReference type="InterPro" id="IPR036859">
    <property type="entry name" value="CAP-Gly_dom_sf"/>
</dbReference>
<keyword evidence="3" id="KW-1185">Reference proteome</keyword>
<evidence type="ECO:0000313" key="3">
    <source>
        <dbReference type="Proteomes" id="UP000663879"/>
    </source>
</evidence>
<organism evidence="2 3">
    <name type="scientific">Brachionus calyciflorus</name>
    <dbReference type="NCBI Taxonomy" id="104777"/>
    <lineage>
        <taxon>Eukaryota</taxon>
        <taxon>Metazoa</taxon>
        <taxon>Spiralia</taxon>
        <taxon>Gnathifera</taxon>
        <taxon>Rotifera</taxon>
        <taxon>Eurotatoria</taxon>
        <taxon>Monogononta</taxon>
        <taxon>Pseudotrocha</taxon>
        <taxon>Ploima</taxon>
        <taxon>Brachionidae</taxon>
        <taxon>Brachionus</taxon>
    </lineage>
</organism>
<dbReference type="EMBL" id="CAJNOC010006303">
    <property type="protein sequence ID" value="CAF1074833.1"/>
    <property type="molecule type" value="Genomic_DNA"/>
</dbReference>
<feature type="domain" description="CAP-Gly" evidence="1">
    <location>
        <begin position="30"/>
        <end position="72"/>
    </location>
</feature>
<dbReference type="Pfam" id="PF01302">
    <property type="entry name" value="CAP_GLY"/>
    <property type="match status" value="1"/>
</dbReference>
<dbReference type="Gene3D" id="2.30.30.190">
    <property type="entry name" value="CAP Gly-rich-like domain"/>
    <property type="match status" value="1"/>
</dbReference>
<dbReference type="SUPFAM" id="SSF74924">
    <property type="entry name" value="Cap-Gly domain"/>
    <property type="match status" value="1"/>
</dbReference>
<dbReference type="InterPro" id="IPR000938">
    <property type="entry name" value="CAP-Gly_domain"/>
</dbReference>
<dbReference type="PROSITE" id="PS50245">
    <property type="entry name" value="CAP_GLY_2"/>
    <property type="match status" value="1"/>
</dbReference>
<sequence>MVNYDAITIGLEIEFIDNDKIHNGIVRYKGGINGKDGVWIGIEAKEPIGYCNGILLGRVYFKCREKFGLFLTADEIRLASHLKKKKKNVVYKSINSECDELLFKSVAPQTKIICITEDYLKRAKSSFGLSYNDIFSNQEKHTLKNNFISVPKKAPIQNTSKTGTSFQYQSSINRAYMPKDEMKLYTKLNWSYRNISLPRNTDLNNTFESFNINRFNYLGTGS</sequence>
<dbReference type="AlphaFoldDB" id="A0A814M5F1"/>
<dbReference type="OrthoDB" id="2130750at2759"/>
<dbReference type="SMART" id="SM01052">
    <property type="entry name" value="CAP_GLY"/>
    <property type="match status" value="1"/>
</dbReference>
<proteinExistence type="predicted"/>
<reference evidence="2" key="1">
    <citation type="submission" date="2021-02" db="EMBL/GenBank/DDBJ databases">
        <authorList>
            <person name="Nowell W R."/>
        </authorList>
    </citation>
    <scope>NUCLEOTIDE SEQUENCE</scope>
    <source>
        <strain evidence="2">Ploen Becks lab</strain>
    </source>
</reference>
<evidence type="ECO:0000313" key="2">
    <source>
        <dbReference type="EMBL" id="CAF1074833.1"/>
    </source>
</evidence>
<gene>
    <name evidence="2" type="ORF">OXX778_LOCUS19910</name>
</gene>